<gene>
    <name evidence="1" type="ORF">FRX31_014827</name>
</gene>
<sequence>MSSLPHWESQMQFDFLSPGLEKAKLLCPPLWTANSDEITLSRWNAFQESHKHSSNLNCMAV</sequence>
<keyword evidence="2" id="KW-1185">Reference proteome</keyword>
<dbReference type="AlphaFoldDB" id="A0A7J6WDR4"/>
<proteinExistence type="predicted"/>
<dbReference type="Proteomes" id="UP000554482">
    <property type="component" value="Unassembled WGS sequence"/>
</dbReference>
<accession>A0A7J6WDR4</accession>
<dbReference type="EMBL" id="JABWDY010017111">
    <property type="protein sequence ID" value="KAF5195586.1"/>
    <property type="molecule type" value="Genomic_DNA"/>
</dbReference>
<evidence type="ECO:0000313" key="2">
    <source>
        <dbReference type="Proteomes" id="UP000554482"/>
    </source>
</evidence>
<protein>
    <submittedName>
        <fullName evidence="1">Uncharacterized protein</fullName>
    </submittedName>
</protein>
<evidence type="ECO:0000313" key="1">
    <source>
        <dbReference type="EMBL" id="KAF5195586.1"/>
    </source>
</evidence>
<comment type="caution">
    <text evidence="1">The sequence shown here is derived from an EMBL/GenBank/DDBJ whole genome shotgun (WGS) entry which is preliminary data.</text>
</comment>
<organism evidence="1 2">
    <name type="scientific">Thalictrum thalictroides</name>
    <name type="common">Rue-anemone</name>
    <name type="synonym">Anemone thalictroides</name>
    <dbReference type="NCBI Taxonomy" id="46969"/>
    <lineage>
        <taxon>Eukaryota</taxon>
        <taxon>Viridiplantae</taxon>
        <taxon>Streptophyta</taxon>
        <taxon>Embryophyta</taxon>
        <taxon>Tracheophyta</taxon>
        <taxon>Spermatophyta</taxon>
        <taxon>Magnoliopsida</taxon>
        <taxon>Ranunculales</taxon>
        <taxon>Ranunculaceae</taxon>
        <taxon>Thalictroideae</taxon>
        <taxon>Thalictrum</taxon>
    </lineage>
</organism>
<reference evidence="1 2" key="1">
    <citation type="submission" date="2020-06" db="EMBL/GenBank/DDBJ databases">
        <title>Transcriptomic and genomic resources for Thalictrum thalictroides and T. hernandezii: Facilitating candidate gene discovery in an emerging model plant lineage.</title>
        <authorList>
            <person name="Arias T."/>
            <person name="Riano-Pachon D.M."/>
            <person name="Di Stilio V.S."/>
        </authorList>
    </citation>
    <scope>NUCLEOTIDE SEQUENCE [LARGE SCALE GENOMIC DNA]</scope>
    <source>
        <strain evidence="2">cv. WT478/WT964</strain>
        <tissue evidence="1">Leaves</tissue>
    </source>
</reference>
<name>A0A7J6WDR4_THATH</name>